<evidence type="ECO:0000313" key="3">
    <source>
        <dbReference type="EMBL" id="KAL1510004.1"/>
    </source>
</evidence>
<comment type="caution">
    <text evidence="3">The sequence shown here is derived from an EMBL/GenBank/DDBJ whole genome shotgun (WGS) entry which is preliminary data.</text>
</comment>
<proteinExistence type="predicted"/>
<evidence type="ECO:0000313" key="4">
    <source>
        <dbReference type="Proteomes" id="UP001566132"/>
    </source>
</evidence>
<keyword evidence="1" id="KW-0732">Signal</keyword>
<dbReference type="EMBL" id="JBDJPC010000003">
    <property type="protein sequence ID" value="KAL1510004.1"/>
    <property type="molecule type" value="Genomic_DNA"/>
</dbReference>
<dbReference type="InterPro" id="IPR008974">
    <property type="entry name" value="TRAF-like"/>
</dbReference>
<dbReference type="Gene3D" id="2.60.210.10">
    <property type="entry name" value="Apoptosis, Tumor Necrosis Factor Receptor Associated Protein 2, Chain A"/>
    <property type="match status" value="1"/>
</dbReference>
<sequence>MWTSRCLVKIKTFQCFTFLAILQQSCTEIPPATETQHAICKVFTNDIEATAKATTTRELKGVCTDYSLISKFNILYEEIQAIKKLIEQSILSSNAADSPAGNDYETFSVSTTMNSDYEHNYNTDPPISKYRVEDEIDSLNNSIIASSDGKLFFYFWNINHFKDMLQRKDSYITSPDFSVFGHSMHLRFYPNYLNHHIGFMLKPTSKSFIKKHKISILGRNNVIQMEISSSLLHNLNNEDKVFIIKTTMIDANFISHDSLLVKIQIYLNS</sequence>
<dbReference type="InterPro" id="IPR002083">
    <property type="entry name" value="MATH/TRAF_dom"/>
</dbReference>
<evidence type="ECO:0000259" key="2">
    <source>
        <dbReference type="PROSITE" id="PS50144"/>
    </source>
</evidence>
<accession>A0ABD1F4D8</accession>
<evidence type="ECO:0000256" key="1">
    <source>
        <dbReference type="SAM" id="SignalP"/>
    </source>
</evidence>
<gene>
    <name evidence="3" type="ORF">ABEB36_004663</name>
</gene>
<reference evidence="3 4" key="1">
    <citation type="submission" date="2024-05" db="EMBL/GenBank/DDBJ databases">
        <title>Genetic variation in Jamaican populations of the coffee berry borer (Hypothenemus hampei).</title>
        <authorList>
            <person name="Errbii M."/>
            <person name="Myrie A."/>
        </authorList>
    </citation>
    <scope>NUCLEOTIDE SEQUENCE [LARGE SCALE GENOMIC DNA]</scope>
    <source>
        <strain evidence="3">JA-Hopewell-2020-01-JO</strain>
        <tissue evidence="3">Whole body</tissue>
    </source>
</reference>
<keyword evidence="4" id="KW-1185">Reference proteome</keyword>
<dbReference type="PROSITE" id="PS50144">
    <property type="entry name" value="MATH"/>
    <property type="match status" value="1"/>
</dbReference>
<feature type="chain" id="PRO_5044878618" description="MATH domain-containing protein" evidence="1">
    <location>
        <begin position="28"/>
        <end position="269"/>
    </location>
</feature>
<dbReference type="Proteomes" id="UP001566132">
    <property type="component" value="Unassembled WGS sequence"/>
</dbReference>
<feature type="signal peptide" evidence="1">
    <location>
        <begin position="1"/>
        <end position="27"/>
    </location>
</feature>
<organism evidence="3 4">
    <name type="scientific">Hypothenemus hampei</name>
    <name type="common">Coffee berry borer</name>
    <dbReference type="NCBI Taxonomy" id="57062"/>
    <lineage>
        <taxon>Eukaryota</taxon>
        <taxon>Metazoa</taxon>
        <taxon>Ecdysozoa</taxon>
        <taxon>Arthropoda</taxon>
        <taxon>Hexapoda</taxon>
        <taxon>Insecta</taxon>
        <taxon>Pterygota</taxon>
        <taxon>Neoptera</taxon>
        <taxon>Endopterygota</taxon>
        <taxon>Coleoptera</taxon>
        <taxon>Polyphaga</taxon>
        <taxon>Cucujiformia</taxon>
        <taxon>Curculionidae</taxon>
        <taxon>Scolytinae</taxon>
        <taxon>Hypothenemus</taxon>
    </lineage>
</organism>
<name>A0ABD1F4D8_HYPHA</name>
<dbReference type="AlphaFoldDB" id="A0ABD1F4D8"/>
<feature type="domain" description="MATH" evidence="2">
    <location>
        <begin position="151"/>
        <end position="265"/>
    </location>
</feature>
<protein>
    <recommendedName>
        <fullName evidence="2">MATH domain-containing protein</fullName>
    </recommendedName>
</protein>
<dbReference type="SUPFAM" id="SSF49599">
    <property type="entry name" value="TRAF domain-like"/>
    <property type="match status" value="1"/>
</dbReference>
<dbReference type="CDD" id="cd00121">
    <property type="entry name" value="MATH"/>
    <property type="match status" value="1"/>
</dbReference>